<evidence type="ECO:0000313" key="1">
    <source>
        <dbReference type="EMBL" id="EFJ20878.1"/>
    </source>
</evidence>
<organism evidence="2">
    <name type="scientific">Selaginella moellendorffii</name>
    <name type="common">Spikemoss</name>
    <dbReference type="NCBI Taxonomy" id="88036"/>
    <lineage>
        <taxon>Eukaryota</taxon>
        <taxon>Viridiplantae</taxon>
        <taxon>Streptophyta</taxon>
        <taxon>Embryophyta</taxon>
        <taxon>Tracheophyta</taxon>
        <taxon>Lycopodiopsida</taxon>
        <taxon>Selaginellales</taxon>
        <taxon>Selaginellaceae</taxon>
        <taxon>Selaginella</taxon>
    </lineage>
</organism>
<dbReference type="AlphaFoldDB" id="D8S458"/>
<dbReference type="PANTHER" id="PTHR43512:SF4">
    <property type="entry name" value="TRANSLATION FACTOR GUF1 HOMOLOG, CHLOROPLASTIC"/>
    <property type="match status" value="1"/>
</dbReference>
<dbReference type="Gramene" id="EFJ20878">
    <property type="protein sequence ID" value="EFJ20878"/>
    <property type="gene ID" value="SELMODRAFT_417941"/>
</dbReference>
<evidence type="ECO:0008006" key="3">
    <source>
        <dbReference type="Google" id="ProtNLM"/>
    </source>
</evidence>
<accession>D8S458</accession>
<dbReference type="Gene3D" id="2.40.30.10">
    <property type="entry name" value="Translation factors"/>
    <property type="match status" value="1"/>
</dbReference>
<dbReference type="SUPFAM" id="SSF50447">
    <property type="entry name" value="Translation proteins"/>
    <property type="match status" value="1"/>
</dbReference>
<protein>
    <recommendedName>
        <fullName evidence="3">Translation elongation factor EFTu-like domain-containing protein</fullName>
    </recommendedName>
</protein>
<dbReference type="Proteomes" id="UP000001514">
    <property type="component" value="Unassembled WGS sequence"/>
</dbReference>
<dbReference type="InterPro" id="IPR009000">
    <property type="entry name" value="Transl_B-barrel_sf"/>
</dbReference>
<sequence length="175" mass="19227">MAGASKFTSECSCKQAKIYLQQRSMIGALQQHHHYYDPYCGVIVYFRVIDGSLCRGESEYQVDEIGVLSPSQMPVQQLYAGERWGMSIRSVADARVGDTITSSPRKHEKGASWISSGNSNGFLCIDADQQSKIASSFLIIRCLTGGICVVCNSRWHMVQGKVIGGWKAGKLGKII</sequence>
<dbReference type="HOGENOM" id="CLU_1535111_0_0_1"/>
<dbReference type="InParanoid" id="D8S458"/>
<dbReference type="eggNOG" id="KOG0462">
    <property type="taxonomic scope" value="Eukaryota"/>
</dbReference>
<keyword evidence="2" id="KW-1185">Reference proteome</keyword>
<reference evidence="1 2" key="1">
    <citation type="journal article" date="2011" name="Science">
        <title>The Selaginella genome identifies genetic changes associated with the evolution of vascular plants.</title>
        <authorList>
            <person name="Banks J.A."/>
            <person name="Nishiyama T."/>
            <person name="Hasebe M."/>
            <person name="Bowman J.L."/>
            <person name="Gribskov M."/>
            <person name="dePamphilis C."/>
            <person name="Albert V.A."/>
            <person name="Aono N."/>
            <person name="Aoyama T."/>
            <person name="Ambrose B.A."/>
            <person name="Ashton N.W."/>
            <person name="Axtell M.J."/>
            <person name="Barker E."/>
            <person name="Barker M.S."/>
            <person name="Bennetzen J.L."/>
            <person name="Bonawitz N.D."/>
            <person name="Chapple C."/>
            <person name="Cheng C."/>
            <person name="Correa L.G."/>
            <person name="Dacre M."/>
            <person name="DeBarry J."/>
            <person name="Dreyer I."/>
            <person name="Elias M."/>
            <person name="Engstrom E.M."/>
            <person name="Estelle M."/>
            <person name="Feng L."/>
            <person name="Finet C."/>
            <person name="Floyd S.K."/>
            <person name="Frommer W.B."/>
            <person name="Fujita T."/>
            <person name="Gramzow L."/>
            <person name="Gutensohn M."/>
            <person name="Harholt J."/>
            <person name="Hattori M."/>
            <person name="Heyl A."/>
            <person name="Hirai T."/>
            <person name="Hiwatashi Y."/>
            <person name="Ishikawa M."/>
            <person name="Iwata M."/>
            <person name="Karol K.G."/>
            <person name="Koehler B."/>
            <person name="Kolukisaoglu U."/>
            <person name="Kubo M."/>
            <person name="Kurata T."/>
            <person name="Lalonde S."/>
            <person name="Li K."/>
            <person name="Li Y."/>
            <person name="Litt A."/>
            <person name="Lyons E."/>
            <person name="Manning G."/>
            <person name="Maruyama T."/>
            <person name="Michael T.P."/>
            <person name="Mikami K."/>
            <person name="Miyazaki S."/>
            <person name="Morinaga S."/>
            <person name="Murata T."/>
            <person name="Mueller-Roeber B."/>
            <person name="Nelson D.R."/>
            <person name="Obara M."/>
            <person name="Oguri Y."/>
            <person name="Olmstead R.G."/>
            <person name="Onodera N."/>
            <person name="Petersen B.L."/>
            <person name="Pils B."/>
            <person name="Prigge M."/>
            <person name="Rensing S.A."/>
            <person name="Riano-Pachon D.M."/>
            <person name="Roberts A.W."/>
            <person name="Sato Y."/>
            <person name="Scheller H.V."/>
            <person name="Schulz B."/>
            <person name="Schulz C."/>
            <person name="Shakirov E.V."/>
            <person name="Shibagaki N."/>
            <person name="Shinohara N."/>
            <person name="Shippen D.E."/>
            <person name="Soerensen I."/>
            <person name="Sotooka R."/>
            <person name="Sugimoto N."/>
            <person name="Sugita M."/>
            <person name="Sumikawa N."/>
            <person name="Tanurdzic M."/>
            <person name="Theissen G."/>
            <person name="Ulvskov P."/>
            <person name="Wakazuki S."/>
            <person name="Weng J.K."/>
            <person name="Willats W.W."/>
            <person name="Wipf D."/>
            <person name="Wolf P.G."/>
            <person name="Yang L."/>
            <person name="Zimmer A.D."/>
            <person name="Zhu Q."/>
            <person name="Mitros T."/>
            <person name="Hellsten U."/>
            <person name="Loque D."/>
            <person name="Otillar R."/>
            <person name="Salamov A."/>
            <person name="Schmutz J."/>
            <person name="Shapiro H."/>
            <person name="Lindquist E."/>
            <person name="Lucas S."/>
            <person name="Rokhsar D."/>
            <person name="Grigoriev I.V."/>
        </authorList>
    </citation>
    <scope>NUCLEOTIDE SEQUENCE [LARGE SCALE GENOMIC DNA]</scope>
</reference>
<name>D8S458_SELML</name>
<dbReference type="GO" id="GO:0005525">
    <property type="term" value="F:GTP binding"/>
    <property type="evidence" value="ECO:0007669"/>
    <property type="project" value="InterPro"/>
</dbReference>
<dbReference type="InterPro" id="IPR006297">
    <property type="entry name" value="EF-4"/>
</dbReference>
<dbReference type="KEGG" id="smo:SELMODRAFT_417941"/>
<dbReference type="STRING" id="88036.D8S458"/>
<dbReference type="PANTHER" id="PTHR43512">
    <property type="entry name" value="TRANSLATION FACTOR GUF1-RELATED"/>
    <property type="match status" value="1"/>
</dbReference>
<proteinExistence type="predicted"/>
<gene>
    <name evidence="1" type="ORF">SELMODRAFT_417941</name>
</gene>
<dbReference type="EMBL" id="GL377601">
    <property type="protein sequence ID" value="EFJ20878.1"/>
    <property type="molecule type" value="Genomic_DNA"/>
</dbReference>
<evidence type="ECO:0000313" key="2">
    <source>
        <dbReference type="Proteomes" id="UP000001514"/>
    </source>
</evidence>